<keyword evidence="1" id="KW-0472">Membrane</keyword>
<reference evidence="3 4" key="1">
    <citation type="journal article" date="2015" name="Genome Announc.">
        <title>Complete Genome Sequence of the Type Strain Corynebacterium mustelae DSM 45274, Isolated from Various Tissues of a Male Ferret with Lethal Sepsis.</title>
        <authorList>
            <person name="Ruckert C."/>
            <person name="Eimer J."/>
            <person name="Winkler A."/>
            <person name="Tauch A."/>
        </authorList>
    </citation>
    <scope>NUCLEOTIDE SEQUENCE [LARGE SCALE GENOMIC DNA]</scope>
    <source>
        <strain evidence="3 4">DSM 45274</strain>
    </source>
</reference>
<feature type="transmembrane region" description="Helical" evidence="1">
    <location>
        <begin position="247"/>
        <end position="264"/>
    </location>
</feature>
<dbReference type="InterPro" id="IPR003675">
    <property type="entry name" value="Rce1/LyrA-like_dom"/>
</dbReference>
<evidence type="ECO:0000256" key="1">
    <source>
        <dbReference type="SAM" id="Phobius"/>
    </source>
</evidence>
<dbReference type="GO" id="GO:0080120">
    <property type="term" value="P:CAAX-box protein maturation"/>
    <property type="evidence" value="ECO:0007669"/>
    <property type="project" value="UniProtKB-ARBA"/>
</dbReference>
<feature type="transmembrane region" description="Helical" evidence="1">
    <location>
        <begin position="221"/>
        <end position="241"/>
    </location>
</feature>
<feature type="transmembrane region" description="Helical" evidence="1">
    <location>
        <begin position="40"/>
        <end position="58"/>
    </location>
</feature>
<gene>
    <name evidence="3" type="ORF">CMUST_14805</name>
</gene>
<feature type="transmembrane region" description="Helical" evidence="1">
    <location>
        <begin position="12"/>
        <end position="34"/>
    </location>
</feature>
<evidence type="ECO:0000259" key="2">
    <source>
        <dbReference type="Pfam" id="PF02517"/>
    </source>
</evidence>
<feature type="transmembrane region" description="Helical" evidence="1">
    <location>
        <begin position="149"/>
        <end position="169"/>
    </location>
</feature>
<evidence type="ECO:0000313" key="4">
    <source>
        <dbReference type="Proteomes" id="UP000035199"/>
    </source>
</evidence>
<feature type="domain" description="CAAX prenyl protease 2/Lysostaphin resistance protein A-like" evidence="2">
    <location>
        <begin position="131"/>
        <end position="229"/>
    </location>
</feature>
<dbReference type="KEGG" id="cmv:CMUST_14805"/>
<proteinExistence type="predicted"/>
<dbReference type="EMBL" id="CP011542">
    <property type="protein sequence ID" value="AKK07253.1"/>
    <property type="molecule type" value="Genomic_DNA"/>
</dbReference>
<feature type="transmembrane region" description="Helical" evidence="1">
    <location>
        <begin position="189"/>
        <end position="209"/>
    </location>
</feature>
<accession>A0A0G3H5Z4</accession>
<organism evidence="3 4">
    <name type="scientific">Corynebacterium mustelae</name>
    <dbReference type="NCBI Taxonomy" id="571915"/>
    <lineage>
        <taxon>Bacteria</taxon>
        <taxon>Bacillati</taxon>
        <taxon>Actinomycetota</taxon>
        <taxon>Actinomycetes</taxon>
        <taxon>Mycobacteriales</taxon>
        <taxon>Corynebacteriaceae</taxon>
        <taxon>Corynebacterium</taxon>
    </lineage>
</organism>
<evidence type="ECO:0000313" key="3">
    <source>
        <dbReference type="EMBL" id="AKK07253.1"/>
    </source>
</evidence>
<keyword evidence="1" id="KW-0812">Transmembrane</keyword>
<dbReference type="InterPro" id="IPR042150">
    <property type="entry name" value="MmRce1-like"/>
</dbReference>
<dbReference type="Pfam" id="PF02517">
    <property type="entry name" value="Rce1-like"/>
    <property type="match status" value="1"/>
</dbReference>
<dbReference type="Proteomes" id="UP000035199">
    <property type="component" value="Chromosome"/>
</dbReference>
<feature type="transmembrane region" description="Helical" evidence="1">
    <location>
        <begin position="117"/>
        <end position="137"/>
    </location>
</feature>
<dbReference type="STRING" id="571915.CMUST_14805"/>
<dbReference type="PATRIC" id="fig|571915.4.peg.3179"/>
<keyword evidence="4" id="KW-1185">Reference proteome</keyword>
<dbReference type="AlphaFoldDB" id="A0A0G3H5Z4"/>
<feature type="transmembrane region" description="Helical" evidence="1">
    <location>
        <begin position="79"/>
        <end position="105"/>
    </location>
</feature>
<dbReference type="PANTHER" id="PTHR35797">
    <property type="entry name" value="PROTEASE-RELATED"/>
    <property type="match status" value="1"/>
</dbReference>
<keyword evidence="3" id="KW-0645">Protease</keyword>
<dbReference type="GO" id="GO:0004175">
    <property type="term" value="F:endopeptidase activity"/>
    <property type="evidence" value="ECO:0007669"/>
    <property type="project" value="UniProtKB-ARBA"/>
</dbReference>
<keyword evidence="3" id="KW-0378">Hydrolase</keyword>
<dbReference type="OrthoDB" id="3693644at2"/>
<dbReference type="PANTHER" id="PTHR35797:SF1">
    <property type="entry name" value="PROTEASE"/>
    <property type="match status" value="1"/>
</dbReference>
<name>A0A0G3H5Z4_9CORY</name>
<dbReference type="GO" id="GO:0006508">
    <property type="term" value="P:proteolysis"/>
    <property type="evidence" value="ECO:0007669"/>
    <property type="project" value="UniProtKB-KW"/>
</dbReference>
<protein>
    <submittedName>
        <fullName evidence="3">CAAX protease self-immunity</fullName>
    </submittedName>
</protein>
<dbReference type="RefSeq" id="WP_047263119.1">
    <property type="nucleotide sequence ID" value="NZ_CP011542.1"/>
</dbReference>
<sequence>MFEKSRPQRGVFTFIVLCFSWSWLALAVCYLWGIPQSNPIAQLLTMAFVPAITAVIVRSAITREGFADAGLKPQFRTAWFYYVCAICLPLFSFSLYLFLAYLLGWWETAGDITADRVLSVIAMGSFSALPAAFLLFGEEFGWTAYLRDRLLPGRTTATTLLTGVIWGIWHMPLPWVGYSPTDLNTAEKMWLSLLWIPSCILIEFLIGWLWNHSGSIWPSCILHASLNLVQGVGFTTLFLSAAPITSLMVLDCMTLVPFVLWVIYSDRQLKKRHVDLPLPYHRE</sequence>
<keyword evidence="1" id="KW-1133">Transmembrane helix</keyword>
<reference evidence="4" key="2">
    <citation type="submission" date="2015-05" db="EMBL/GenBank/DDBJ databases">
        <title>Complete genome sequence of Corynebacterium mustelae DSM 45274, isolated from various tissues of a male ferret with lethal sepsis.</title>
        <authorList>
            <person name="Ruckert C."/>
            <person name="Albersmeier A."/>
            <person name="Winkler A."/>
            <person name="Tauch A."/>
        </authorList>
    </citation>
    <scope>NUCLEOTIDE SEQUENCE [LARGE SCALE GENOMIC DNA]</scope>
    <source>
        <strain evidence="4">DSM 45274</strain>
    </source>
</reference>